<keyword evidence="3" id="KW-1185">Reference proteome</keyword>
<name>A0A562QMM4_9BACI</name>
<feature type="transmembrane region" description="Helical" evidence="1">
    <location>
        <begin position="29"/>
        <end position="50"/>
    </location>
</feature>
<evidence type="ECO:0008006" key="4">
    <source>
        <dbReference type="Google" id="ProtNLM"/>
    </source>
</evidence>
<keyword evidence="1" id="KW-0812">Transmembrane</keyword>
<keyword evidence="1" id="KW-0472">Membrane</keyword>
<comment type="caution">
    <text evidence="2">The sequence shown here is derived from an EMBL/GenBank/DDBJ whole genome shotgun (WGS) entry which is preliminary data.</text>
</comment>
<proteinExistence type="predicted"/>
<dbReference type="RefSeq" id="WP_242009773.1">
    <property type="nucleotide sequence ID" value="NZ_VLKZ01000003.1"/>
</dbReference>
<organism evidence="2 3">
    <name type="scientific">Halalkalibacter nanhaiisediminis</name>
    <dbReference type="NCBI Taxonomy" id="688079"/>
    <lineage>
        <taxon>Bacteria</taxon>
        <taxon>Bacillati</taxon>
        <taxon>Bacillota</taxon>
        <taxon>Bacilli</taxon>
        <taxon>Bacillales</taxon>
        <taxon>Bacillaceae</taxon>
        <taxon>Halalkalibacter</taxon>
    </lineage>
</organism>
<gene>
    <name evidence="2" type="ORF">IQ10_01342</name>
</gene>
<accession>A0A562QMM4</accession>
<dbReference type="EMBL" id="VLKZ01000003">
    <property type="protein sequence ID" value="TWI58011.1"/>
    <property type="molecule type" value="Genomic_DNA"/>
</dbReference>
<dbReference type="Proteomes" id="UP000315711">
    <property type="component" value="Unassembled WGS sequence"/>
</dbReference>
<reference evidence="2 3" key="1">
    <citation type="journal article" date="2015" name="Stand. Genomic Sci.">
        <title>Genomic Encyclopedia of Bacterial and Archaeal Type Strains, Phase III: the genomes of soil and plant-associated and newly described type strains.</title>
        <authorList>
            <person name="Whitman W.B."/>
            <person name="Woyke T."/>
            <person name="Klenk H.P."/>
            <person name="Zhou Y."/>
            <person name="Lilburn T.G."/>
            <person name="Beck B.J."/>
            <person name="De Vos P."/>
            <person name="Vandamme P."/>
            <person name="Eisen J.A."/>
            <person name="Garrity G."/>
            <person name="Hugenholtz P."/>
            <person name="Kyrpides N.C."/>
        </authorList>
    </citation>
    <scope>NUCLEOTIDE SEQUENCE [LARGE SCALE GENOMIC DNA]</scope>
    <source>
        <strain evidence="2 3">CGMCC 1.10116</strain>
    </source>
</reference>
<evidence type="ECO:0000313" key="2">
    <source>
        <dbReference type="EMBL" id="TWI58011.1"/>
    </source>
</evidence>
<dbReference type="AlphaFoldDB" id="A0A562QMM4"/>
<evidence type="ECO:0000256" key="1">
    <source>
        <dbReference type="SAM" id="Phobius"/>
    </source>
</evidence>
<sequence>MKKLIIGIIVLFALWFVLPFFGINTSYIIPYVIEWSTKFILPWLVLYWLVRLVKAFEKNK</sequence>
<protein>
    <recommendedName>
        <fullName evidence="4">Permease</fullName>
    </recommendedName>
</protein>
<keyword evidence="1" id="KW-1133">Transmembrane helix</keyword>
<evidence type="ECO:0000313" key="3">
    <source>
        <dbReference type="Proteomes" id="UP000315711"/>
    </source>
</evidence>